<dbReference type="Proteomes" id="UP000190852">
    <property type="component" value="Unassembled WGS sequence"/>
</dbReference>
<dbReference type="EMBL" id="FUYQ01000013">
    <property type="protein sequence ID" value="SKB61568.1"/>
    <property type="molecule type" value="Genomic_DNA"/>
</dbReference>
<evidence type="ECO:0000313" key="3">
    <source>
        <dbReference type="EMBL" id="SKB61568.1"/>
    </source>
</evidence>
<accession>A0A1T5CQ07</accession>
<evidence type="ECO:0000313" key="4">
    <source>
        <dbReference type="Proteomes" id="UP000190852"/>
    </source>
</evidence>
<dbReference type="InterPro" id="IPR025665">
    <property type="entry name" value="Beta-barrel_OMP_2"/>
</dbReference>
<gene>
    <name evidence="3" type="ORF">SAMN05660349_02034</name>
</gene>
<feature type="signal peptide" evidence="1">
    <location>
        <begin position="1"/>
        <end position="18"/>
    </location>
</feature>
<name>A0A1T5CQ07_9BACT</name>
<reference evidence="4" key="1">
    <citation type="submission" date="2017-02" db="EMBL/GenBank/DDBJ databases">
        <authorList>
            <person name="Varghese N."/>
            <person name="Submissions S."/>
        </authorList>
    </citation>
    <scope>NUCLEOTIDE SEQUENCE [LARGE SCALE GENOMIC DNA]</scope>
    <source>
        <strain evidence="4">DSM 24967</strain>
    </source>
</reference>
<keyword evidence="4" id="KW-1185">Reference proteome</keyword>
<organism evidence="3 4">
    <name type="scientific">Parabacteroides chartae</name>
    <dbReference type="NCBI Taxonomy" id="1037355"/>
    <lineage>
        <taxon>Bacteria</taxon>
        <taxon>Pseudomonadati</taxon>
        <taxon>Bacteroidota</taxon>
        <taxon>Bacteroidia</taxon>
        <taxon>Bacteroidales</taxon>
        <taxon>Tannerellaceae</taxon>
        <taxon>Parabacteroides</taxon>
    </lineage>
</organism>
<dbReference type="Pfam" id="PF13568">
    <property type="entry name" value="OMP_b-brl_2"/>
    <property type="match status" value="1"/>
</dbReference>
<dbReference type="AlphaFoldDB" id="A0A1T5CQ07"/>
<keyword evidence="1" id="KW-0732">Signal</keyword>
<protein>
    <submittedName>
        <fullName evidence="3">Outer membrane protein beta-barrel domain-containing protein</fullName>
    </submittedName>
</protein>
<dbReference type="RefSeq" id="WP_079683535.1">
    <property type="nucleotide sequence ID" value="NZ_FUYQ01000013.1"/>
</dbReference>
<evidence type="ECO:0000259" key="2">
    <source>
        <dbReference type="Pfam" id="PF13568"/>
    </source>
</evidence>
<sequence>MKKVLLFTAALISLTQFAAATTTMEGDTTILFNNKRIKVSETTDRVKVKVYELTNSGDSVESEKVFEGIYKDGRIYETRRNTKSFTISVPSWNRDYDPHWAGFGVGFANFSDASLSLNDVDGVSLNSGKSLDYNLNVFEKAYPISRNGWAVVTGLGMRWTRYRLDKNEYFIEIDGVTTLLPAPEGVTYKSSKLGTTHITIPLLLEWQNPHRKSELFFSAGLVGAIKTWSSSKVVYRDSEGDKHKQKMDSGMNIRPFNIDVLIQGGLDNVGFYARYSPMTMFEKNKGPELHPVSIGLQFHF</sequence>
<proteinExistence type="predicted"/>
<feature type="chain" id="PRO_5013227872" evidence="1">
    <location>
        <begin position="19"/>
        <end position="300"/>
    </location>
</feature>
<evidence type="ECO:0000256" key="1">
    <source>
        <dbReference type="SAM" id="SignalP"/>
    </source>
</evidence>
<feature type="domain" description="Outer membrane protein beta-barrel" evidence="2">
    <location>
        <begin position="103"/>
        <end position="276"/>
    </location>
</feature>